<keyword evidence="4" id="KW-1185">Reference proteome</keyword>
<feature type="domain" description="Fe2OG dioxygenase" evidence="2">
    <location>
        <begin position="462"/>
        <end position="564"/>
    </location>
</feature>
<reference evidence="3 4" key="1">
    <citation type="submission" date="2024-10" db="EMBL/GenBank/DDBJ databases">
        <title>Updated reference genomes for cyclostephanoid diatoms.</title>
        <authorList>
            <person name="Roberts W.R."/>
            <person name="Alverson A.J."/>
        </authorList>
    </citation>
    <scope>NUCLEOTIDE SEQUENCE [LARGE SCALE GENOMIC DNA]</scope>
    <source>
        <strain evidence="3 4">AJA228-03</strain>
    </source>
</reference>
<dbReference type="EMBL" id="JALLPB020000019">
    <property type="protein sequence ID" value="KAL3826559.1"/>
    <property type="molecule type" value="Genomic_DNA"/>
</dbReference>
<dbReference type="Proteomes" id="UP001530377">
    <property type="component" value="Unassembled WGS sequence"/>
</dbReference>
<dbReference type="InterPro" id="IPR050231">
    <property type="entry name" value="Iron_ascorbate_oxido_reductase"/>
</dbReference>
<sequence>MIEDDAPTSPRSSAIYYWGGDLRTSNEYHRHQGHDCIRYRSRSRFDDEERSNVPHSRRRHRDDRTTTTSDTTVKFVLSLDDEGDDGHWMLLRASSSSSSSSSSSTTIATPASSHSAHPPPSSSPPPRPSSTSTSTSFADEEGAWGRLSSGPLVLPDGTVSSPPSPSSSSSSSVIVGGNDRPPPSLAYPERTTSAMGNGGRVDEYQYDDAPPPSNIIDFASIPIVDLSLPDDACAIRVGEACRRVGFFYVVNHGVDPNVTTGIMNVTREFFRRDSGWKIRSTSSASDGGVGGYRGYFDVGSEDLEYRDGTRDLSAEEGGRGGTESPSSSSYSSNDNDDDGDDGDNDCDSTGGYDGRKRQRRGGDFKEGFDCGLEVDVDVGSGDARVEFFGRNLWPDETANPSIFGFRETLLRYQSELLRLSDKLLLALGRSLNHRDDDPMDRKDGGGRSRAVAEDYFVSRSRNPMCTLRLLHYPPGGHASKSPGCGAHTDYGLFTILLQDSAGGLQVRNRGGDWIDARPMEDSFVINVGDMLSLWTDGEYASTVHRVISPGGGGDRYSVPFFFNPDSDAVVKPLRRRAERRRLDEGEESADDDVDANEQGRTALEILKDRYNGTFKKN</sequence>
<feature type="region of interest" description="Disordered" evidence="1">
    <location>
        <begin position="44"/>
        <end position="68"/>
    </location>
</feature>
<comment type="caution">
    <text evidence="3">The sequence shown here is derived from an EMBL/GenBank/DDBJ whole genome shotgun (WGS) entry which is preliminary data.</text>
</comment>
<evidence type="ECO:0000256" key="1">
    <source>
        <dbReference type="SAM" id="MobiDB-lite"/>
    </source>
</evidence>
<dbReference type="Pfam" id="PF03171">
    <property type="entry name" value="2OG-FeII_Oxy"/>
    <property type="match status" value="1"/>
</dbReference>
<gene>
    <name evidence="3" type="ORF">ACHAXA_003623</name>
</gene>
<accession>A0ABD3SPQ3</accession>
<dbReference type="AlphaFoldDB" id="A0ABD3SPQ3"/>
<dbReference type="SUPFAM" id="SSF51197">
    <property type="entry name" value="Clavaminate synthase-like"/>
    <property type="match status" value="1"/>
</dbReference>
<feature type="compositionally biased region" description="Pro residues" evidence="1">
    <location>
        <begin position="117"/>
        <end position="128"/>
    </location>
</feature>
<evidence type="ECO:0000259" key="2">
    <source>
        <dbReference type="PROSITE" id="PS51471"/>
    </source>
</evidence>
<feature type="compositionally biased region" description="Basic and acidic residues" evidence="1">
    <location>
        <begin position="309"/>
        <end position="318"/>
    </location>
</feature>
<name>A0ABD3SPQ3_9STRA</name>
<feature type="compositionally biased region" description="Low complexity" evidence="1">
    <location>
        <begin position="322"/>
        <end position="333"/>
    </location>
</feature>
<evidence type="ECO:0000313" key="4">
    <source>
        <dbReference type="Proteomes" id="UP001530377"/>
    </source>
</evidence>
<feature type="compositionally biased region" description="Acidic residues" evidence="1">
    <location>
        <begin position="334"/>
        <end position="346"/>
    </location>
</feature>
<feature type="region of interest" description="Disordered" evidence="1">
    <location>
        <begin position="309"/>
        <end position="358"/>
    </location>
</feature>
<dbReference type="InterPro" id="IPR026992">
    <property type="entry name" value="DIOX_N"/>
</dbReference>
<dbReference type="PROSITE" id="PS51471">
    <property type="entry name" value="FE2OG_OXY"/>
    <property type="match status" value="1"/>
</dbReference>
<feature type="region of interest" description="Disordered" evidence="1">
    <location>
        <begin position="576"/>
        <end position="600"/>
    </location>
</feature>
<dbReference type="Pfam" id="PF14226">
    <property type="entry name" value="DIOX_N"/>
    <property type="match status" value="1"/>
</dbReference>
<feature type="region of interest" description="Disordered" evidence="1">
    <location>
        <begin position="94"/>
        <end position="197"/>
    </location>
</feature>
<dbReference type="Gene3D" id="2.60.120.330">
    <property type="entry name" value="B-lactam Antibiotic, Isopenicillin N Synthase, Chain"/>
    <property type="match status" value="1"/>
</dbReference>
<dbReference type="PANTHER" id="PTHR47990">
    <property type="entry name" value="2-OXOGLUTARATE (2OG) AND FE(II)-DEPENDENT OXYGENASE SUPERFAMILY PROTEIN-RELATED"/>
    <property type="match status" value="1"/>
</dbReference>
<feature type="compositionally biased region" description="Acidic residues" evidence="1">
    <location>
        <begin position="584"/>
        <end position="595"/>
    </location>
</feature>
<dbReference type="InterPro" id="IPR005123">
    <property type="entry name" value="Oxoglu/Fe-dep_dioxygenase_dom"/>
</dbReference>
<organism evidence="3 4">
    <name type="scientific">Cyclostephanos tholiformis</name>
    <dbReference type="NCBI Taxonomy" id="382380"/>
    <lineage>
        <taxon>Eukaryota</taxon>
        <taxon>Sar</taxon>
        <taxon>Stramenopiles</taxon>
        <taxon>Ochrophyta</taxon>
        <taxon>Bacillariophyta</taxon>
        <taxon>Coscinodiscophyceae</taxon>
        <taxon>Thalassiosirophycidae</taxon>
        <taxon>Stephanodiscales</taxon>
        <taxon>Stephanodiscaceae</taxon>
        <taxon>Cyclostephanos</taxon>
    </lineage>
</organism>
<dbReference type="InterPro" id="IPR027443">
    <property type="entry name" value="IPNS-like_sf"/>
</dbReference>
<feature type="compositionally biased region" description="Low complexity" evidence="1">
    <location>
        <begin position="94"/>
        <end position="116"/>
    </location>
</feature>
<protein>
    <recommendedName>
        <fullName evidence="2">Fe2OG dioxygenase domain-containing protein</fullName>
    </recommendedName>
</protein>
<dbReference type="InterPro" id="IPR044861">
    <property type="entry name" value="IPNS-like_FE2OG_OXY"/>
</dbReference>
<proteinExistence type="predicted"/>
<evidence type="ECO:0000313" key="3">
    <source>
        <dbReference type="EMBL" id="KAL3826559.1"/>
    </source>
</evidence>